<keyword evidence="1" id="KW-0812">Transmembrane</keyword>
<evidence type="ECO:0000313" key="3">
    <source>
        <dbReference type="Proteomes" id="UP000033451"/>
    </source>
</evidence>
<sequence length="347" mass="37131">MSTASVIRLLAVAFSVALTLRGMWIGAPVDDGWLLLGCMLGYLAVAWLCILWGWTAVITRSSQPETVSSSGDHLPIPLALLALAATVALPPLVAYGAGPHTTPGTHTTWYLGATGALMATLTVRRRPWMAWTGIVVLAGWSISLLGPATALGLGLVGSTVWVGAAQFLVLALDRAALDTERLGEVQRVASAQSAAQGAQAHERRVQVNRVLLSAGDALARVIDRRGVLSDDERIEARVVEGRLRDELRGARLLDPEVRAALESVRRRGASVSLSDDGAIDDIGEEELGEIRAELADTLRSARSDRVYVRTSSDPRVAVTVVGRAARTIGLDEDDSVDLWREIERSPR</sequence>
<feature type="transmembrane region" description="Helical" evidence="1">
    <location>
        <begin position="33"/>
        <end position="54"/>
    </location>
</feature>
<gene>
    <name evidence="2" type="ORF">RR49_02342</name>
</gene>
<dbReference type="PATRIC" id="fig|400772.4.peg.2354"/>
<feature type="transmembrane region" description="Helical" evidence="1">
    <location>
        <begin position="128"/>
        <end position="145"/>
    </location>
</feature>
<name>A0A0F0LR01_9MICO</name>
<dbReference type="Proteomes" id="UP000033451">
    <property type="component" value="Unassembled WGS sequence"/>
</dbReference>
<dbReference type="RefSeq" id="WP_045248253.1">
    <property type="nucleotide sequence ID" value="NZ_JYIY01000078.1"/>
</dbReference>
<comment type="caution">
    <text evidence="2">The sequence shown here is derived from an EMBL/GenBank/DDBJ whole genome shotgun (WGS) entry which is preliminary data.</text>
</comment>
<feature type="transmembrane region" description="Helical" evidence="1">
    <location>
        <begin position="74"/>
        <end position="95"/>
    </location>
</feature>
<feature type="transmembrane region" description="Helical" evidence="1">
    <location>
        <begin position="7"/>
        <end position="27"/>
    </location>
</feature>
<protein>
    <submittedName>
        <fullName evidence="2">Uncharacterized protein</fullName>
    </submittedName>
</protein>
<dbReference type="EMBL" id="JYIY01000078">
    <property type="protein sequence ID" value="KJL35583.1"/>
    <property type="molecule type" value="Genomic_DNA"/>
</dbReference>
<dbReference type="STRING" id="400772.RR49_02342"/>
<feature type="transmembrane region" description="Helical" evidence="1">
    <location>
        <begin position="151"/>
        <end position="172"/>
    </location>
</feature>
<evidence type="ECO:0000313" key="2">
    <source>
        <dbReference type="EMBL" id="KJL35583.1"/>
    </source>
</evidence>
<accession>A0A0F0LR01</accession>
<evidence type="ECO:0000256" key="1">
    <source>
        <dbReference type="SAM" id="Phobius"/>
    </source>
</evidence>
<keyword evidence="1" id="KW-1133">Transmembrane helix</keyword>
<organism evidence="2 3">
    <name type="scientific">Microbacterium ginsengisoli</name>
    <dbReference type="NCBI Taxonomy" id="400772"/>
    <lineage>
        <taxon>Bacteria</taxon>
        <taxon>Bacillati</taxon>
        <taxon>Actinomycetota</taxon>
        <taxon>Actinomycetes</taxon>
        <taxon>Micrococcales</taxon>
        <taxon>Microbacteriaceae</taxon>
        <taxon>Microbacterium</taxon>
    </lineage>
</organism>
<reference evidence="2 3" key="1">
    <citation type="submission" date="2015-02" db="EMBL/GenBank/DDBJ databases">
        <title>Draft genome sequences of ten Microbacterium spp. with emphasis on heavy metal contaminated environments.</title>
        <authorList>
            <person name="Corretto E."/>
        </authorList>
    </citation>
    <scope>NUCLEOTIDE SEQUENCE [LARGE SCALE GENOMIC DNA]</scope>
    <source>
        <strain evidence="2 3">DSM 18659</strain>
    </source>
</reference>
<proteinExistence type="predicted"/>
<keyword evidence="1" id="KW-0472">Membrane</keyword>
<keyword evidence="3" id="KW-1185">Reference proteome</keyword>
<dbReference type="AlphaFoldDB" id="A0A0F0LR01"/>
<feature type="transmembrane region" description="Helical" evidence="1">
    <location>
        <begin position="107"/>
        <end position="123"/>
    </location>
</feature>